<evidence type="ECO:0000256" key="3">
    <source>
        <dbReference type="ARBA" id="ARBA00022475"/>
    </source>
</evidence>
<comment type="similarity">
    <text evidence="2 7">Belongs to the UPF0056 (MarC) family.</text>
</comment>
<reference evidence="9" key="1">
    <citation type="journal article" date="2014" name="Int. J. Syst. Evol. Microbiol.">
        <title>Complete genome sequence of Corynebacterium casei LMG S-19264T (=DSM 44701T), isolated from a smear-ripened cheese.</title>
        <authorList>
            <consortium name="US DOE Joint Genome Institute (JGI-PGF)"/>
            <person name="Walter F."/>
            <person name="Albersmeier A."/>
            <person name="Kalinowski J."/>
            <person name="Ruckert C."/>
        </authorList>
    </citation>
    <scope>NUCLEOTIDE SEQUENCE</scope>
    <source>
        <strain evidence="9">JCM 31740</strain>
    </source>
</reference>
<sequence>MGLDIGQALVVAVKLFAIMDPFSVIPYILGIYTTYQESSQEKVSWNYLVNKISIVIIVILLIFSILGRAILDFLGLSPAALEIGGGIILVYLGIDTMGGFGQLRFLSRNIEEAIVTPIATPLIVGPGTLTALVTLSVGHSILLLIVGSMVAALLTYLTLLSAPLLVKVLGKTGTIAAGRFTAIIIAAFGVQLILGGLTLLGLIS</sequence>
<evidence type="ECO:0000256" key="1">
    <source>
        <dbReference type="ARBA" id="ARBA00004651"/>
    </source>
</evidence>
<dbReference type="GeneID" id="38665861"/>
<dbReference type="EMBL" id="AP018553">
    <property type="protein sequence ID" value="BBD71969.1"/>
    <property type="molecule type" value="Genomic_DNA"/>
</dbReference>
<dbReference type="PANTHER" id="PTHR33508">
    <property type="entry name" value="UPF0056 MEMBRANE PROTEIN YHCE"/>
    <property type="match status" value="1"/>
</dbReference>
<keyword evidence="6 7" id="KW-0472">Membrane</keyword>
<dbReference type="PANTHER" id="PTHR33508:SF1">
    <property type="entry name" value="UPF0056 MEMBRANE PROTEIN YHCE"/>
    <property type="match status" value="1"/>
</dbReference>
<dbReference type="KEGG" id="sacd:HS1genome_0358"/>
<dbReference type="RefSeq" id="WP_126449271.1">
    <property type="nucleotide sequence ID" value="NZ_AP018553.1"/>
</dbReference>
<feature type="transmembrane region" description="Helical" evidence="7">
    <location>
        <begin position="114"/>
        <end position="135"/>
    </location>
</feature>
<gene>
    <name evidence="9" type="ORF">GCM10007116_06960</name>
    <name evidence="8" type="ORF">HS1genome_0358</name>
</gene>
<evidence type="ECO:0000256" key="7">
    <source>
        <dbReference type="RuleBase" id="RU362048"/>
    </source>
</evidence>
<keyword evidence="10" id="KW-1185">Reference proteome</keyword>
<keyword evidence="5 7" id="KW-1133">Transmembrane helix</keyword>
<dbReference type="Proteomes" id="UP000616143">
    <property type="component" value="Unassembled WGS sequence"/>
</dbReference>
<dbReference type="AlphaFoldDB" id="A0A348B1B7"/>
<evidence type="ECO:0000256" key="4">
    <source>
        <dbReference type="ARBA" id="ARBA00022692"/>
    </source>
</evidence>
<feature type="transmembrane region" description="Helical" evidence="7">
    <location>
        <begin position="73"/>
        <end position="94"/>
    </location>
</feature>
<keyword evidence="3" id="KW-1003">Cell membrane</keyword>
<reference evidence="8" key="3">
    <citation type="journal article" date="2019" name="BMC Res. Notes">
        <title>Complete genome sequence of the Sulfodiicoccus acidiphilus strain HS-1T, the first crenarchaeon that lacks polB3, isolated from an acidic hot spring in Ohwaku-dani, Hakone, Japan.</title>
        <authorList>
            <person name="Sakai H.D."/>
            <person name="Kurosawa N."/>
        </authorList>
    </citation>
    <scope>NUCLEOTIDE SEQUENCE</scope>
    <source>
        <strain evidence="8">HS-1</strain>
    </source>
</reference>
<dbReference type="EMBL" id="BMQS01000005">
    <property type="protein sequence ID" value="GGT91846.1"/>
    <property type="molecule type" value="Genomic_DNA"/>
</dbReference>
<evidence type="ECO:0000313" key="8">
    <source>
        <dbReference type="EMBL" id="BBD71969.1"/>
    </source>
</evidence>
<reference evidence="9" key="4">
    <citation type="submission" date="2020-09" db="EMBL/GenBank/DDBJ databases">
        <authorList>
            <person name="Sun Q."/>
            <person name="Ohkuma M."/>
        </authorList>
    </citation>
    <scope>NUCLEOTIDE SEQUENCE</scope>
    <source>
        <strain evidence="9">JCM 31740</strain>
    </source>
</reference>
<dbReference type="GO" id="GO:0005886">
    <property type="term" value="C:plasma membrane"/>
    <property type="evidence" value="ECO:0007669"/>
    <property type="project" value="UniProtKB-SubCell"/>
</dbReference>
<name>A0A348B1B7_9CREN</name>
<dbReference type="OrthoDB" id="10856at2157"/>
<feature type="transmembrane region" description="Helical" evidence="7">
    <location>
        <begin position="47"/>
        <end position="67"/>
    </location>
</feature>
<comment type="subcellular location">
    <subcellularLocation>
        <location evidence="1 7">Cell membrane</location>
        <topology evidence="1 7">Multi-pass membrane protein</topology>
    </subcellularLocation>
</comment>
<dbReference type="InterPro" id="IPR002771">
    <property type="entry name" value="Multi_antbiot-R_MarC"/>
</dbReference>
<feature type="transmembrane region" description="Helical" evidence="7">
    <location>
        <begin position="12"/>
        <end position="35"/>
    </location>
</feature>
<accession>A0A348B1B7</accession>
<evidence type="ECO:0000256" key="6">
    <source>
        <dbReference type="ARBA" id="ARBA00023136"/>
    </source>
</evidence>
<feature type="transmembrane region" description="Helical" evidence="7">
    <location>
        <begin position="178"/>
        <end position="203"/>
    </location>
</feature>
<keyword evidence="4 7" id="KW-0812">Transmembrane</keyword>
<protein>
    <recommendedName>
        <fullName evidence="7">UPF0056 membrane protein</fullName>
    </recommendedName>
</protein>
<evidence type="ECO:0000256" key="5">
    <source>
        <dbReference type="ARBA" id="ARBA00022989"/>
    </source>
</evidence>
<feature type="transmembrane region" description="Helical" evidence="7">
    <location>
        <begin position="141"/>
        <end position="166"/>
    </location>
</feature>
<evidence type="ECO:0000256" key="2">
    <source>
        <dbReference type="ARBA" id="ARBA00009784"/>
    </source>
</evidence>
<evidence type="ECO:0000313" key="9">
    <source>
        <dbReference type="EMBL" id="GGT91846.1"/>
    </source>
</evidence>
<reference evidence="10" key="2">
    <citation type="submission" date="2018-04" db="EMBL/GenBank/DDBJ databases">
        <title>Complete genome sequence of Sulfodiicoccus acidiphilus strain HS-1.</title>
        <authorList>
            <person name="Sakai H.D."/>
            <person name="Kurosawa N."/>
        </authorList>
    </citation>
    <scope>NUCLEOTIDE SEQUENCE [LARGE SCALE GENOMIC DNA]</scope>
    <source>
        <strain evidence="10">HS-1</strain>
    </source>
</reference>
<proteinExistence type="inferred from homology"/>
<dbReference type="Pfam" id="PF01914">
    <property type="entry name" value="MarC"/>
    <property type="match status" value="1"/>
</dbReference>
<dbReference type="Proteomes" id="UP000276741">
    <property type="component" value="Chromosome"/>
</dbReference>
<organism evidence="8 10">
    <name type="scientific">Sulfodiicoccus acidiphilus</name>
    <dbReference type="NCBI Taxonomy" id="1670455"/>
    <lineage>
        <taxon>Archaea</taxon>
        <taxon>Thermoproteota</taxon>
        <taxon>Thermoprotei</taxon>
        <taxon>Sulfolobales</taxon>
        <taxon>Sulfolobaceae</taxon>
        <taxon>Sulfodiicoccus</taxon>
    </lineage>
</organism>
<evidence type="ECO:0000313" key="10">
    <source>
        <dbReference type="Proteomes" id="UP000276741"/>
    </source>
</evidence>